<dbReference type="GO" id="GO:0016020">
    <property type="term" value="C:membrane"/>
    <property type="evidence" value="ECO:0007669"/>
    <property type="project" value="UniProtKB-SubCell"/>
</dbReference>
<proteinExistence type="predicted"/>
<dbReference type="InterPro" id="IPR011701">
    <property type="entry name" value="MFS"/>
</dbReference>
<dbReference type="PANTHER" id="PTHR23507:SF1">
    <property type="entry name" value="FI18259P1-RELATED"/>
    <property type="match status" value="1"/>
</dbReference>
<keyword evidence="3 5" id="KW-1133">Transmembrane helix</keyword>
<feature type="transmembrane region" description="Helical" evidence="5">
    <location>
        <begin position="140"/>
        <end position="159"/>
    </location>
</feature>
<evidence type="ECO:0000256" key="1">
    <source>
        <dbReference type="ARBA" id="ARBA00004141"/>
    </source>
</evidence>
<feature type="transmembrane region" description="Helical" evidence="5">
    <location>
        <begin position="12"/>
        <end position="39"/>
    </location>
</feature>
<dbReference type="Proteomes" id="UP001163046">
    <property type="component" value="Unassembled WGS sequence"/>
</dbReference>
<feature type="domain" description="Major facilitator superfamily (MFS) profile" evidence="6">
    <location>
        <begin position="1"/>
        <end position="317"/>
    </location>
</feature>
<dbReference type="InterPro" id="IPR036259">
    <property type="entry name" value="MFS_trans_sf"/>
</dbReference>
<keyword evidence="2 5" id="KW-0812">Transmembrane</keyword>
<feature type="transmembrane region" description="Helical" evidence="5">
    <location>
        <begin position="202"/>
        <end position="220"/>
    </location>
</feature>
<keyword evidence="8" id="KW-1185">Reference proteome</keyword>
<accession>A0A9W9YSG8</accession>
<organism evidence="7 8">
    <name type="scientific">Desmophyllum pertusum</name>
    <dbReference type="NCBI Taxonomy" id="174260"/>
    <lineage>
        <taxon>Eukaryota</taxon>
        <taxon>Metazoa</taxon>
        <taxon>Cnidaria</taxon>
        <taxon>Anthozoa</taxon>
        <taxon>Hexacorallia</taxon>
        <taxon>Scleractinia</taxon>
        <taxon>Caryophylliina</taxon>
        <taxon>Caryophylliidae</taxon>
        <taxon>Desmophyllum</taxon>
    </lineage>
</organism>
<feature type="transmembrane region" description="Helical" evidence="5">
    <location>
        <begin position="226"/>
        <end position="247"/>
    </location>
</feature>
<feature type="transmembrane region" description="Helical" evidence="5">
    <location>
        <begin position="51"/>
        <end position="72"/>
    </location>
</feature>
<name>A0A9W9YSG8_9CNID</name>
<dbReference type="SUPFAM" id="SSF103473">
    <property type="entry name" value="MFS general substrate transporter"/>
    <property type="match status" value="1"/>
</dbReference>
<evidence type="ECO:0000256" key="5">
    <source>
        <dbReference type="SAM" id="Phobius"/>
    </source>
</evidence>
<comment type="caution">
    <text evidence="7">The sequence shown here is derived from an EMBL/GenBank/DDBJ whole genome shotgun (WGS) entry which is preliminary data.</text>
</comment>
<dbReference type="InterPro" id="IPR020846">
    <property type="entry name" value="MFS_dom"/>
</dbReference>
<dbReference type="PROSITE" id="PS50850">
    <property type="entry name" value="MFS"/>
    <property type="match status" value="1"/>
</dbReference>
<dbReference type="EMBL" id="MU827303">
    <property type="protein sequence ID" value="KAJ7365403.1"/>
    <property type="molecule type" value="Genomic_DNA"/>
</dbReference>
<feature type="transmembrane region" description="Helical" evidence="5">
    <location>
        <begin position="78"/>
        <end position="100"/>
    </location>
</feature>
<evidence type="ECO:0000313" key="8">
    <source>
        <dbReference type="Proteomes" id="UP001163046"/>
    </source>
</evidence>
<sequence>MLNVAYFSLDVNYLLIGVCISGFFGGFATTLLGVFSYISDITDKSQRTVRVAVLESMIFMGGTVGNLIGGQLVEHGGFMAAFGLCLGSNVLVIAYVSVILPESHFPEGNQERGWALVAVHNHLKASFQVLTKKRPRHQRLNLLVILFGILVFILIIFGGFNDTTVLYTKHSPRNFSPSMIGYFFAEVYSSKALILKWSDLSIAIIGAVTTVGFYVFLGFASASWMVFVVGLIAIGAGLPPPCLRSIVSKQVDASELGTTFALLGSLEVLETLIASIIFNNIYSATVEWLPGFSYFLMSGMCIIPIFLLVWLYVLERRSNPYEAMNTVVQSPDTESFFK</sequence>
<evidence type="ECO:0000256" key="3">
    <source>
        <dbReference type="ARBA" id="ARBA00022989"/>
    </source>
</evidence>
<dbReference type="Gene3D" id="1.20.1250.20">
    <property type="entry name" value="MFS general substrate transporter like domains"/>
    <property type="match status" value="1"/>
</dbReference>
<dbReference type="GO" id="GO:0022857">
    <property type="term" value="F:transmembrane transporter activity"/>
    <property type="evidence" value="ECO:0007669"/>
    <property type="project" value="InterPro"/>
</dbReference>
<dbReference type="Pfam" id="PF07690">
    <property type="entry name" value="MFS_1"/>
    <property type="match status" value="1"/>
</dbReference>
<dbReference type="PANTHER" id="PTHR23507">
    <property type="entry name" value="ZGC:174356"/>
    <property type="match status" value="1"/>
</dbReference>
<feature type="transmembrane region" description="Helical" evidence="5">
    <location>
        <begin position="179"/>
        <end position="195"/>
    </location>
</feature>
<keyword evidence="4 5" id="KW-0472">Membrane</keyword>
<evidence type="ECO:0000259" key="6">
    <source>
        <dbReference type="PROSITE" id="PS50850"/>
    </source>
</evidence>
<protein>
    <recommendedName>
        <fullName evidence="6">Major facilitator superfamily (MFS) profile domain-containing protein</fullName>
    </recommendedName>
</protein>
<evidence type="ECO:0000256" key="4">
    <source>
        <dbReference type="ARBA" id="ARBA00023136"/>
    </source>
</evidence>
<evidence type="ECO:0000313" key="7">
    <source>
        <dbReference type="EMBL" id="KAJ7365403.1"/>
    </source>
</evidence>
<dbReference type="AlphaFoldDB" id="A0A9W9YSG8"/>
<feature type="transmembrane region" description="Helical" evidence="5">
    <location>
        <begin position="294"/>
        <end position="314"/>
    </location>
</feature>
<reference evidence="7" key="1">
    <citation type="submission" date="2023-01" db="EMBL/GenBank/DDBJ databases">
        <title>Genome assembly of the deep-sea coral Lophelia pertusa.</title>
        <authorList>
            <person name="Herrera S."/>
            <person name="Cordes E."/>
        </authorList>
    </citation>
    <scope>NUCLEOTIDE SEQUENCE</scope>
    <source>
        <strain evidence="7">USNM1676648</strain>
        <tissue evidence="7">Polyp</tissue>
    </source>
</reference>
<gene>
    <name evidence="7" type="ORF">OS493_005510</name>
</gene>
<evidence type="ECO:0000256" key="2">
    <source>
        <dbReference type="ARBA" id="ARBA00022692"/>
    </source>
</evidence>
<feature type="transmembrane region" description="Helical" evidence="5">
    <location>
        <begin position="259"/>
        <end position="282"/>
    </location>
</feature>
<dbReference type="OrthoDB" id="3026777at2759"/>
<comment type="subcellular location">
    <subcellularLocation>
        <location evidence="1">Membrane</location>
        <topology evidence="1">Multi-pass membrane protein</topology>
    </subcellularLocation>
</comment>